<evidence type="ECO:0000313" key="2">
    <source>
        <dbReference type="Proteomes" id="UP001165122"/>
    </source>
</evidence>
<dbReference type="AlphaFoldDB" id="A0A9W7A2Z4"/>
<accession>A0A9W7A2Z4</accession>
<evidence type="ECO:0000313" key="1">
    <source>
        <dbReference type="EMBL" id="GMH63121.1"/>
    </source>
</evidence>
<protein>
    <submittedName>
        <fullName evidence="1">Uncharacterized protein</fullName>
    </submittedName>
</protein>
<dbReference type="Proteomes" id="UP001165122">
    <property type="component" value="Unassembled WGS sequence"/>
</dbReference>
<dbReference type="OrthoDB" id="5396515at2759"/>
<dbReference type="InterPro" id="IPR011009">
    <property type="entry name" value="Kinase-like_dom_sf"/>
</dbReference>
<dbReference type="EMBL" id="BRXW01000525">
    <property type="protein sequence ID" value="GMH63121.1"/>
    <property type="molecule type" value="Genomic_DNA"/>
</dbReference>
<organism evidence="1 2">
    <name type="scientific">Triparma laevis f. longispina</name>
    <dbReference type="NCBI Taxonomy" id="1714387"/>
    <lineage>
        <taxon>Eukaryota</taxon>
        <taxon>Sar</taxon>
        <taxon>Stramenopiles</taxon>
        <taxon>Ochrophyta</taxon>
        <taxon>Bolidophyceae</taxon>
        <taxon>Parmales</taxon>
        <taxon>Triparmaceae</taxon>
        <taxon>Triparma</taxon>
    </lineage>
</organism>
<reference evidence="2" key="1">
    <citation type="journal article" date="2023" name="Commun. Biol.">
        <title>Genome analysis of Parmales, the sister group of diatoms, reveals the evolutionary specialization of diatoms from phago-mixotrophs to photoautotrophs.</title>
        <authorList>
            <person name="Ban H."/>
            <person name="Sato S."/>
            <person name="Yoshikawa S."/>
            <person name="Yamada K."/>
            <person name="Nakamura Y."/>
            <person name="Ichinomiya M."/>
            <person name="Sato N."/>
            <person name="Blanc-Mathieu R."/>
            <person name="Endo H."/>
            <person name="Kuwata A."/>
            <person name="Ogata H."/>
        </authorList>
    </citation>
    <scope>NUCLEOTIDE SEQUENCE [LARGE SCALE GENOMIC DNA]</scope>
    <source>
        <strain evidence="2">NIES 3700</strain>
    </source>
</reference>
<comment type="caution">
    <text evidence="1">The sequence shown here is derived from an EMBL/GenBank/DDBJ whole genome shotgun (WGS) entry which is preliminary data.</text>
</comment>
<name>A0A9W7A2Z4_9STRA</name>
<proteinExistence type="predicted"/>
<gene>
    <name evidence="1" type="ORF">TrLO_g13778</name>
</gene>
<keyword evidence="2" id="KW-1185">Reference proteome</keyword>
<dbReference type="SUPFAM" id="SSF56112">
    <property type="entry name" value="Protein kinase-like (PK-like)"/>
    <property type="match status" value="1"/>
</dbReference>
<sequence length="272" mass="30484">MTAVSTFISLYVLKPAKPNFPLLSEQITSEWLQTLLLSKLGLTCYTIKELTITAPKNEEQGMTSKIAFIKITWSGSGDEFESLPKSIVVKCTSRDADLGLRVLFRLSKLAEREAGFLKLNGSSKDKEQDILSPILYFYGIIEQTQDFIIVMEDIRDRDSNLKPGKQGQTKISDIKKILKMQAKTHANYMGRTAQFEACEFAPKPTDKSQQFISTVVKKSWPRFKSWAREMGLDVNAVESCGDEIVAKGSKWCDVCSKGPLTLVHGDSHCENL</sequence>